<dbReference type="PANTHER" id="PTHR22893">
    <property type="entry name" value="NADH OXIDOREDUCTASE-RELATED"/>
    <property type="match status" value="1"/>
</dbReference>
<dbReference type="SUPFAM" id="SSF51395">
    <property type="entry name" value="FMN-linked oxidoreductases"/>
    <property type="match status" value="1"/>
</dbReference>
<gene>
    <name evidence="2" type="primary">nemA_3</name>
    <name evidence="2" type="ORF">LMG32289_02646</name>
</gene>
<evidence type="ECO:0000313" key="2">
    <source>
        <dbReference type="EMBL" id="CAG9172658.1"/>
    </source>
</evidence>
<comment type="caution">
    <text evidence="2">The sequence shown here is derived from an EMBL/GenBank/DDBJ whole genome shotgun (WGS) entry which is preliminary data.</text>
</comment>
<keyword evidence="3" id="KW-1185">Reference proteome</keyword>
<accession>A0ABM8WYJ4</accession>
<proteinExistence type="predicted"/>
<name>A0ABM8WYJ4_9BURK</name>
<evidence type="ECO:0000259" key="1">
    <source>
        <dbReference type="Pfam" id="PF00724"/>
    </source>
</evidence>
<dbReference type="Pfam" id="PF00724">
    <property type="entry name" value="Oxidored_FMN"/>
    <property type="match status" value="1"/>
</dbReference>
<reference evidence="2 3" key="1">
    <citation type="submission" date="2021-08" db="EMBL/GenBank/DDBJ databases">
        <authorList>
            <person name="Peeters C."/>
        </authorList>
    </citation>
    <scope>NUCLEOTIDE SEQUENCE [LARGE SCALE GENOMIC DNA]</scope>
    <source>
        <strain evidence="2 3">LMG 32289</strain>
    </source>
</reference>
<dbReference type="InterPro" id="IPR001155">
    <property type="entry name" value="OxRdtase_FMN_N"/>
</dbReference>
<organism evidence="2 3">
    <name type="scientific">Cupriavidus pampae</name>
    <dbReference type="NCBI Taxonomy" id="659251"/>
    <lineage>
        <taxon>Bacteria</taxon>
        <taxon>Pseudomonadati</taxon>
        <taxon>Pseudomonadota</taxon>
        <taxon>Betaproteobacteria</taxon>
        <taxon>Burkholderiales</taxon>
        <taxon>Burkholderiaceae</taxon>
        <taxon>Cupriavidus</taxon>
    </lineage>
</organism>
<keyword evidence="2" id="KW-0560">Oxidoreductase</keyword>
<dbReference type="PANTHER" id="PTHR22893:SF91">
    <property type="entry name" value="NADPH DEHYDROGENASE 2-RELATED"/>
    <property type="match status" value="1"/>
</dbReference>
<protein>
    <submittedName>
        <fullName evidence="2">N-ethylmaleimide reductase</fullName>
        <ecNumber evidence="2">1.3.1.-</ecNumber>
    </submittedName>
</protein>
<dbReference type="EMBL" id="CAJZAG010000005">
    <property type="protein sequence ID" value="CAG9172658.1"/>
    <property type="molecule type" value="Genomic_DNA"/>
</dbReference>
<sequence length="379" mass="41805">MIDLFDPALLGHTVLLNNRIVMAPMTRTRTTDGDIPNALMATYYGQRASAGLIVAEANDVAPSSNGYARTPGIYTEAQRQGWRLVTDEVHRHGGTIFTQIWHVGRMAHPSLMPNGEAPWGVTAQRADGSDVFAHDEEGKLRYMPAGEPRQLSTDEVSALVGTFAQAFVNARDAGFDGVELHAANGYLFEQFLNSVHNTRTDRYGGGSMEDRTRFLMEVVDEAVCILGPGRVGIRLSPFGAYNSMPTDPLAEETLLYLCKELGKRGVAYLHLLYQLLPSGNMESAQFRELHIDHVVLAKVRATFPGAIIWCGGFTTRERAQAALNTGLVDMIAMGRPFVGNPDLVARLRHDWPIVVADRSSYYTRRGEIGFTDFPAYERA</sequence>
<dbReference type="RefSeq" id="WP_223988809.1">
    <property type="nucleotide sequence ID" value="NZ_CAJZAG010000005.1"/>
</dbReference>
<dbReference type="InterPro" id="IPR045247">
    <property type="entry name" value="Oye-like"/>
</dbReference>
<evidence type="ECO:0000313" key="3">
    <source>
        <dbReference type="Proteomes" id="UP000706525"/>
    </source>
</evidence>
<dbReference type="EC" id="1.3.1.-" evidence="2"/>
<dbReference type="InterPro" id="IPR013785">
    <property type="entry name" value="Aldolase_TIM"/>
</dbReference>
<dbReference type="Gene3D" id="3.20.20.70">
    <property type="entry name" value="Aldolase class I"/>
    <property type="match status" value="1"/>
</dbReference>
<feature type="domain" description="NADH:flavin oxidoreductase/NADH oxidase N-terminal" evidence="1">
    <location>
        <begin position="3"/>
        <end position="350"/>
    </location>
</feature>
<dbReference type="GO" id="GO:0016491">
    <property type="term" value="F:oxidoreductase activity"/>
    <property type="evidence" value="ECO:0007669"/>
    <property type="project" value="UniProtKB-KW"/>
</dbReference>
<dbReference type="Proteomes" id="UP000706525">
    <property type="component" value="Unassembled WGS sequence"/>
</dbReference>
<dbReference type="CDD" id="cd02933">
    <property type="entry name" value="OYE_like_FMN"/>
    <property type="match status" value="1"/>
</dbReference>